<feature type="region of interest" description="Disordered" evidence="2">
    <location>
        <begin position="69"/>
        <end position="90"/>
    </location>
</feature>
<name>A0ABU1XFW3_9NOCA</name>
<dbReference type="GO" id="GO:0005524">
    <property type="term" value="F:ATP binding"/>
    <property type="evidence" value="ECO:0007669"/>
    <property type="project" value="UniProtKB-KW"/>
</dbReference>
<proteinExistence type="predicted"/>
<accession>A0ABU1XFW3</accession>
<keyword evidence="4" id="KW-0645">Protease</keyword>
<evidence type="ECO:0000313" key="4">
    <source>
        <dbReference type="EMBL" id="MDR7169443.1"/>
    </source>
</evidence>
<keyword evidence="5" id="KW-1185">Reference proteome</keyword>
<dbReference type="SUPFAM" id="SSF81923">
    <property type="entry name" value="Double Clp-N motif"/>
    <property type="match status" value="1"/>
</dbReference>
<keyword evidence="1" id="KW-0677">Repeat</keyword>
<sequence>MTAEPLPHAPGLRRALDEAAGIAREAGHTALDTEHLVLASLRHPSSAVARAFQRTGANLAAISDALHETLRNGPYPNPNEHPDNGEGCAR</sequence>
<evidence type="ECO:0000256" key="2">
    <source>
        <dbReference type="SAM" id="MobiDB-lite"/>
    </source>
</evidence>
<comment type="caution">
    <text evidence="4">The sequence shown here is derived from an EMBL/GenBank/DDBJ whole genome shotgun (WGS) entry which is preliminary data.</text>
</comment>
<dbReference type="GO" id="GO:0008233">
    <property type="term" value="F:peptidase activity"/>
    <property type="evidence" value="ECO:0007669"/>
    <property type="project" value="UniProtKB-KW"/>
</dbReference>
<protein>
    <submittedName>
        <fullName evidence="4">ATP-dependent Clp protease ATP-binding subunit ClpA</fullName>
    </submittedName>
</protein>
<feature type="compositionally biased region" description="Basic and acidic residues" evidence="2">
    <location>
        <begin position="80"/>
        <end position="90"/>
    </location>
</feature>
<dbReference type="InterPro" id="IPR036628">
    <property type="entry name" value="Clp_N_dom_sf"/>
</dbReference>
<dbReference type="EMBL" id="JAVDWW010000004">
    <property type="protein sequence ID" value="MDR7169443.1"/>
    <property type="molecule type" value="Genomic_DNA"/>
</dbReference>
<dbReference type="Gene3D" id="1.10.1780.10">
    <property type="entry name" value="Clp, N-terminal domain"/>
    <property type="match status" value="1"/>
</dbReference>
<dbReference type="PROSITE" id="PS51903">
    <property type="entry name" value="CLP_R"/>
    <property type="match status" value="1"/>
</dbReference>
<feature type="domain" description="Clp R" evidence="3">
    <location>
        <begin position="1"/>
        <end position="73"/>
    </location>
</feature>
<keyword evidence="4" id="KW-0547">Nucleotide-binding</keyword>
<dbReference type="RefSeq" id="WP_063009334.1">
    <property type="nucleotide sequence ID" value="NZ_JAVDWW010000004.1"/>
</dbReference>
<dbReference type="GO" id="GO:0006508">
    <property type="term" value="P:proteolysis"/>
    <property type="evidence" value="ECO:0007669"/>
    <property type="project" value="UniProtKB-KW"/>
</dbReference>
<evidence type="ECO:0000256" key="1">
    <source>
        <dbReference type="PROSITE-ProRule" id="PRU01251"/>
    </source>
</evidence>
<dbReference type="Pfam" id="PF02861">
    <property type="entry name" value="Clp_N"/>
    <property type="match status" value="1"/>
</dbReference>
<gene>
    <name evidence="4" type="ORF">J2W56_003184</name>
</gene>
<dbReference type="Proteomes" id="UP001251217">
    <property type="component" value="Unassembled WGS sequence"/>
</dbReference>
<dbReference type="InterPro" id="IPR004176">
    <property type="entry name" value="Clp_R_N"/>
</dbReference>
<organism evidence="4 5">
    <name type="scientific">Nocardia kruczakiae</name>
    <dbReference type="NCBI Taxonomy" id="261477"/>
    <lineage>
        <taxon>Bacteria</taxon>
        <taxon>Bacillati</taxon>
        <taxon>Actinomycetota</taxon>
        <taxon>Actinomycetes</taxon>
        <taxon>Mycobacteriales</taxon>
        <taxon>Nocardiaceae</taxon>
        <taxon>Nocardia</taxon>
    </lineage>
</organism>
<keyword evidence="4" id="KW-0378">Hydrolase</keyword>
<keyword evidence="4" id="KW-0067">ATP-binding</keyword>
<reference evidence="4 5" key="1">
    <citation type="submission" date="2023-07" db="EMBL/GenBank/DDBJ databases">
        <title>Sorghum-associated microbial communities from plants grown in Nebraska, USA.</title>
        <authorList>
            <person name="Schachtman D."/>
        </authorList>
    </citation>
    <scope>NUCLEOTIDE SEQUENCE [LARGE SCALE GENOMIC DNA]</scope>
    <source>
        <strain evidence="4 5">4272</strain>
    </source>
</reference>
<evidence type="ECO:0000313" key="5">
    <source>
        <dbReference type="Proteomes" id="UP001251217"/>
    </source>
</evidence>
<evidence type="ECO:0000259" key="3">
    <source>
        <dbReference type="PROSITE" id="PS51903"/>
    </source>
</evidence>